<proteinExistence type="predicted"/>
<feature type="region of interest" description="Disordered" evidence="1">
    <location>
        <begin position="485"/>
        <end position="508"/>
    </location>
</feature>
<organism evidence="2 3">
    <name type="scientific">Macrolepiota fuliginosa MF-IS2</name>
    <dbReference type="NCBI Taxonomy" id="1400762"/>
    <lineage>
        <taxon>Eukaryota</taxon>
        <taxon>Fungi</taxon>
        <taxon>Dikarya</taxon>
        <taxon>Basidiomycota</taxon>
        <taxon>Agaricomycotina</taxon>
        <taxon>Agaricomycetes</taxon>
        <taxon>Agaricomycetidae</taxon>
        <taxon>Agaricales</taxon>
        <taxon>Agaricineae</taxon>
        <taxon>Agaricaceae</taxon>
        <taxon>Macrolepiota</taxon>
    </lineage>
</organism>
<comment type="caution">
    <text evidence="2">The sequence shown here is derived from an EMBL/GenBank/DDBJ whole genome shotgun (WGS) entry which is preliminary data.</text>
</comment>
<reference evidence="2" key="1">
    <citation type="submission" date="2020-11" db="EMBL/GenBank/DDBJ databases">
        <authorList>
            <consortium name="DOE Joint Genome Institute"/>
            <person name="Ahrendt S."/>
            <person name="Riley R."/>
            <person name="Andreopoulos W."/>
            <person name="Labutti K."/>
            <person name="Pangilinan J."/>
            <person name="Ruiz-Duenas F.J."/>
            <person name="Barrasa J.M."/>
            <person name="Sanchez-Garcia M."/>
            <person name="Camarero S."/>
            <person name="Miyauchi S."/>
            <person name="Serrano A."/>
            <person name="Linde D."/>
            <person name="Babiker R."/>
            <person name="Drula E."/>
            <person name="Ayuso-Fernandez I."/>
            <person name="Pacheco R."/>
            <person name="Padilla G."/>
            <person name="Ferreira P."/>
            <person name="Barriuso J."/>
            <person name="Kellner H."/>
            <person name="Castanera R."/>
            <person name="Alfaro M."/>
            <person name="Ramirez L."/>
            <person name="Pisabarro A.G."/>
            <person name="Kuo A."/>
            <person name="Tritt A."/>
            <person name="Lipzen A."/>
            <person name="He G."/>
            <person name="Yan M."/>
            <person name="Ng V."/>
            <person name="Cullen D."/>
            <person name="Martin F."/>
            <person name="Rosso M.-N."/>
            <person name="Henrissat B."/>
            <person name="Hibbett D."/>
            <person name="Martinez A.T."/>
            <person name="Grigoriev I.V."/>
        </authorList>
    </citation>
    <scope>NUCLEOTIDE SEQUENCE</scope>
    <source>
        <strain evidence="2">MF-IS2</strain>
    </source>
</reference>
<evidence type="ECO:0000313" key="2">
    <source>
        <dbReference type="EMBL" id="KAF9449310.1"/>
    </source>
</evidence>
<dbReference type="OrthoDB" id="5575722at2759"/>
<gene>
    <name evidence="2" type="ORF">P691DRAFT_703357</name>
</gene>
<keyword evidence="3" id="KW-1185">Reference proteome</keyword>
<evidence type="ECO:0008006" key="4">
    <source>
        <dbReference type="Google" id="ProtNLM"/>
    </source>
</evidence>
<dbReference type="AlphaFoldDB" id="A0A9P5XEM1"/>
<feature type="compositionally biased region" description="Low complexity" evidence="1">
    <location>
        <begin position="396"/>
        <end position="406"/>
    </location>
</feature>
<sequence>MEDICYFLTGQLETNARNILPTYPCSQPSDSLAFRTSLFKYLEALRHRALFGSSQKSSATTQKTKSGNEAVLRGTAWWWKDVVVRKSLLEECTGDRFECLIVAFSTRVLLHKSRAYTQEQVFGLAVTVSTAYSGQLLRCQSSRRDWVQKAVFLSQRRQNLDALKNILLVDGKGSKLRGLSTENILTLVQVKYQDIRHRFWTGKQGSAALAYLLRLVGVIIPGVNSSPPQSCQDGLPLTSKHIEQPAKLPILPVAAAHHPAELKRLRRSVVPQTSISELDSGAGPSRVAGALFSDVVLSMQAMHKHLSDALSDIQRKNSKLPKPPSSKIADRFITPFSMPKVNGGGELLQKPIVDHSLLKRLSLFDPGSQKGFEHKIDYIRQNLLPPFPSPPDPHAPRTTPTEPAAPGSHIPRLKRGPDFDQKPPHKPTSVQTPRNPRTAREPKKSIRASLAHNMIKHASEERKKTFEDEATKIIFATEDDSTENLDLMTPRSKAPPNRLWTSGQKGTPRAIKRSRKSIMLTFEEPLAVLPLVPATSTGSMSLLDDEDDDGDLLRGNGMMQRLPGSGTEVELGGYSTDGERPQASMTLRELLLAADTSNFDLIDDEEEDYLEGLSGWEEPDLDRDN</sequence>
<feature type="region of interest" description="Disordered" evidence="1">
    <location>
        <begin position="382"/>
        <end position="445"/>
    </location>
</feature>
<feature type="region of interest" description="Disordered" evidence="1">
    <location>
        <begin position="559"/>
        <end position="580"/>
    </location>
</feature>
<accession>A0A9P5XEM1</accession>
<dbReference type="Proteomes" id="UP000807342">
    <property type="component" value="Unassembled WGS sequence"/>
</dbReference>
<dbReference type="EMBL" id="MU151134">
    <property type="protein sequence ID" value="KAF9449310.1"/>
    <property type="molecule type" value="Genomic_DNA"/>
</dbReference>
<evidence type="ECO:0000256" key="1">
    <source>
        <dbReference type="SAM" id="MobiDB-lite"/>
    </source>
</evidence>
<evidence type="ECO:0000313" key="3">
    <source>
        <dbReference type="Proteomes" id="UP000807342"/>
    </source>
</evidence>
<name>A0A9P5XEM1_9AGAR</name>
<protein>
    <recommendedName>
        <fullName evidence="4">HAUS augmin-like complex subunit 6 N-terminal domain-containing protein</fullName>
    </recommendedName>
</protein>